<sequence length="525" mass="57695">METKNPLLDEKQNHESKKIVYNLSLPKLISVSKLLTPHQRTLAESFSFHHLLDLRCDAFPRGISQWIASNFDVSSKSILLPNGSKFPITAHCVHQVLGIPYGGEKIPRKCDDSLKNWVIQLTKCEGSSPTMNELKALINPNLVGDQFKVVFALFTVGSFLCPTSHACISPEYYSAICTPEKIGSFDWCEAVLERIVQSIAFYQKTNGSGSASTTTLGGCILVLVIIYFELLDIPIHCNSDIVPRLKFWTTDMIKSFETLDAFDHGDLAFGRVPMRDLSRTPFWTSQLHSSLVLEPTTRVRKGCPVCSSGEQFSRHFQAMFEHMQEDIFNAVKPIVSSYADKFHRLWHPSGTTSAQEKGFSVNSAQDVAGNVADESKKTILNLENGNSGLVNVSSTAKDEQPKHVKSDPTSELTIFQITNIDVSGGSNENVSSDKVSSLSPAPTEPVKDSSAVLQVPSYSQDSYNTSETTICFHQAAVNATECSGDCSNIKSGASVAEPRVNLLSKPSEGLFTSQQCAIANNLYIY</sequence>
<name>A0A9W7XAK5_9POAL</name>
<dbReference type="OrthoDB" id="584797at2759"/>
<gene>
    <name evidence="2" type="ORF">BS78_K019400</name>
</gene>
<proteinExistence type="predicted"/>
<feature type="compositionally biased region" description="Polar residues" evidence="1">
    <location>
        <begin position="425"/>
        <end position="440"/>
    </location>
</feature>
<evidence type="ECO:0008006" key="4">
    <source>
        <dbReference type="Google" id="ProtNLM"/>
    </source>
</evidence>
<dbReference type="PANTHER" id="PTHR34835:SF82">
    <property type="entry name" value="OS01G0826651 PROTEIN"/>
    <property type="match status" value="1"/>
</dbReference>
<dbReference type="AlphaFoldDB" id="A0A9W7XAK5"/>
<evidence type="ECO:0000313" key="3">
    <source>
        <dbReference type="Proteomes" id="UP001164776"/>
    </source>
</evidence>
<evidence type="ECO:0000313" key="2">
    <source>
        <dbReference type="EMBL" id="KAJ1256468.1"/>
    </source>
</evidence>
<evidence type="ECO:0000256" key="1">
    <source>
        <dbReference type="SAM" id="MobiDB-lite"/>
    </source>
</evidence>
<dbReference type="PANTHER" id="PTHR34835">
    <property type="entry name" value="OS07G0283600 PROTEIN-RELATED"/>
    <property type="match status" value="1"/>
</dbReference>
<organism evidence="2 3">
    <name type="scientific">Paspalum vaginatum</name>
    <name type="common">seashore paspalum</name>
    <dbReference type="NCBI Taxonomy" id="158149"/>
    <lineage>
        <taxon>Eukaryota</taxon>
        <taxon>Viridiplantae</taxon>
        <taxon>Streptophyta</taxon>
        <taxon>Embryophyta</taxon>
        <taxon>Tracheophyta</taxon>
        <taxon>Spermatophyta</taxon>
        <taxon>Magnoliopsida</taxon>
        <taxon>Liliopsida</taxon>
        <taxon>Poales</taxon>
        <taxon>Poaceae</taxon>
        <taxon>PACMAD clade</taxon>
        <taxon>Panicoideae</taxon>
        <taxon>Andropogonodae</taxon>
        <taxon>Paspaleae</taxon>
        <taxon>Paspalinae</taxon>
        <taxon>Paspalum</taxon>
    </lineage>
</organism>
<keyword evidence="3" id="KW-1185">Reference proteome</keyword>
<dbReference type="EMBL" id="MU629509">
    <property type="protein sequence ID" value="KAJ1256468.1"/>
    <property type="molecule type" value="Genomic_DNA"/>
</dbReference>
<reference evidence="2 3" key="1">
    <citation type="submission" date="2022-10" db="EMBL/GenBank/DDBJ databases">
        <title>WGS assembly of Paspalum vaginatum 540-79.</title>
        <authorList>
            <person name="Sun G."/>
            <person name="Wase N."/>
            <person name="Shu S."/>
            <person name="Jenkins J."/>
            <person name="Zhou B."/>
            <person name="Torres-Rodriguez J."/>
            <person name="Chen C."/>
            <person name="Sandor L."/>
            <person name="Plott C."/>
            <person name="Yoshinga Y."/>
            <person name="Daum C."/>
            <person name="Qi P."/>
            <person name="Barry K."/>
            <person name="Lipzen A."/>
            <person name="Berry L."/>
            <person name="Pedersen C."/>
            <person name="Gottilla T."/>
            <person name="Foltz A."/>
            <person name="Yu H."/>
            <person name="O'Malley R."/>
            <person name="Zhang C."/>
            <person name="Devos K."/>
            <person name="Sigmon B."/>
            <person name="Yu B."/>
            <person name="Obata T."/>
            <person name="Schmutz J."/>
            <person name="Schnable J."/>
        </authorList>
    </citation>
    <scope>NUCLEOTIDE SEQUENCE [LARGE SCALE GENOMIC DNA]</scope>
    <source>
        <strain evidence="3">cv. 540-79</strain>
    </source>
</reference>
<feature type="region of interest" description="Disordered" evidence="1">
    <location>
        <begin position="425"/>
        <end position="450"/>
    </location>
</feature>
<comment type="caution">
    <text evidence="2">The sequence shown here is derived from an EMBL/GenBank/DDBJ whole genome shotgun (WGS) entry which is preliminary data.</text>
</comment>
<protein>
    <recommendedName>
        <fullName evidence="4">Aminotransferase-like plant mobile domain-containing protein</fullName>
    </recommendedName>
</protein>
<accession>A0A9W7XAK5</accession>
<dbReference type="Proteomes" id="UP001164776">
    <property type="component" value="Unassembled WGS sequence"/>
</dbReference>